<dbReference type="AlphaFoldDB" id="A0A151AEG7"/>
<dbReference type="InterPro" id="IPR019845">
    <property type="entry name" value="Squalene/phytoene_synthase_CS"/>
</dbReference>
<protein>
    <submittedName>
        <fullName evidence="3">Squalene/phytoene synthase</fullName>
    </submittedName>
</protein>
<feature type="compositionally biased region" description="Basic and acidic residues" evidence="2">
    <location>
        <begin position="325"/>
        <end position="337"/>
    </location>
</feature>
<dbReference type="SUPFAM" id="SSF48576">
    <property type="entry name" value="Terpenoid synthases"/>
    <property type="match status" value="1"/>
</dbReference>
<dbReference type="PANTHER" id="PTHR31480">
    <property type="entry name" value="BIFUNCTIONAL LYCOPENE CYCLASE/PHYTOENE SYNTHASE"/>
    <property type="match status" value="1"/>
</dbReference>
<name>A0A151AEG7_9EURY</name>
<dbReference type="Pfam" id="PF00494">
    <property type="entry name" value="SQS_PSY"/>
    <property type="match status" value="1"/>
</dbReference>
<evidence type="ECO:0000256" key="2">
    <source>
        <dbReference type="SAM" id="MobiDB-lite"/>
    </source>
</evidence>
<accession>A0A151AEG7</accession>
<dbReference type="InterPro" id="IPR002060">
    <property type="entry name" value="Squ/phyt_synthse"/>
</dbReference>
<dbReference type="InterPro" id="IPR044843">
    <property type="entry name" value="Trans_IPPS_bact-type"/>
</dbReference>
<dbReference type="Gene3D" id="1.10.600.10">
    <property type="entry name" value="Farnesyl Diphosphate Synthase"/>
    <property type="match status" value="1"/>
</dbReference>
<evidence type="ECO:0000256" key="1">
    <source>
        <dbReference type="ARBA" id="ARBA00022679"/>
    </source>
</evidence>
<evidence type="ECO:0000313" key="3">
    <source>
        <dbReference type="EMBL" id="KYH26078.1"/>
    </source>
</evidence>
<proteinExistence type="predicted"/>
<evidence type="ECO:0000313" key="4">
    <source>
        <dbReference type="Proteomes" id="UP000075321"/>
    </source>
</evidence>
<dbReference type="GO" id="GO:0004311">
    <property type="term" value="F:geranylgeranyl diphosphate synthase activity"/>
    <property type="evidence" value="ECO:0007669"/>
    <property type="project" value="InterPro"/>
</dbReference>
<dbReference type="Proteomes" id="UP000075321">
    <property type="component" value="Unassembled WGS sequence"/>
</dbReference>
<feature type="region of interest" description="Disordered" evidence="2">
    <location>
        <begin position="312"/>
        <end position="337"/>
    </location>
</feature>
<dbReference type="CDD" id="cd00683">
    <property type="entry name" value="Trans_IPPS_HH"/>
    <property type="match status" value="1"/>
</dbReference>
<dbReference type="PATRIC" id="fig|1008153.3.peg.1175"/>
<keyword evidence="1" id="KW-0808">Transferase</keyword>
<dbReference type="SFLD" id="SFLDG01018">
    <property type="entry name" value="Squalene/Phytoene_Synthase_Lik"/>
    <property type="match status" value="1"/>
</dbReference>
<feature type="region of interest" description="Disordered" evidence="2">
    <location>
        <begin position="1"/>
        <end position="21"/>
    </location>
</feature>
<dbReference type="GO" id="GO:0051996">
    <property type="term" value="F:squalene synthase [NAD(P)H] activity"/>
    <property type="evidence" value="ECO:0007669"/>
    <property type="project" value="InterPro"/>
</dbReference>
<dbReference type="SFLD" id="SFLDS00005">
    <property type="entry name" value="Isoprenoid_Synthase_Type_I"/>
    <property type="match status" value="1"/>
</dbReference>
<dbReference type="EMBL" id="LTAZ01000004">
    <property type="protein sequence ID" value="KYH26078.1"/>
    <property type="molecule type" value="Genomic_DNA"/>
</dbReference>
<dbReference type="InterPro" id="IPR033904">
    <property type="entry name" value="Trans_IPPS_HH"/>
</dbReference>
<dbReference type="GO" id="GO:0008299">
    <property type="term" value="P:isoprenoid biosynthetic process"/>
    <property type="evidence" value="ECO:0007669"/>
    <property type="project" value="UniProtKB-ARBA"/>
</dbReference>
<reference evidence="3 4" key="1">
    <citation type="submission" date="2016-02" db="EMBL/GenBank/DDBJ databases">
        <title>Genome sequence of Halalkalicoccus paucihalophilus DSM 24557.</title>
        <authorList>
            <person name="Poehlein A."/>
            <person name="Daniel R."/>
        </authorList>
    </citation>
    <scope>NUCLEOTIDE SEQUENCE [LARGE SCALE GENOMIC DNA]</scope>
    <source>
        <strain evidence="3 4">DSM 24557</strain>
    </source>
</reference>
<keyword evidence="4" id="KW-1185">Reference proteome</keyword>
<gene>
    <name evidence="3" type="ORF">HAPAU_11690</name>
</gene>
<dbReference type="InterPro" id="IPR008949">
    <property type="entry name" value="Isoprenoid_synthase_dom_sf"/>
</dbReference>
<sequence>MFRNYLRDDDGGPIDDEQRRVGREIQRRTGPTFHVATRLLPPRYREPTYVLYGFFRIADDVVDTTVETDPSAQRAELERIRTAVLGDRAVEEPVLRAVRALRREHDIPAEEIDVFLDAMERDVSETRYETYEDLETYLRESAVAVAYMMLAVLDPTQGEAARPHAKALGEAFQLTNFLRDVKEDIDEYGRVYLPRRTLRAHGVSEADLASGQFSPGFAAAMRTELERAERLYRKGVVGIRYLPEDSQFAIVLAAVLYAEHHRLIRVNGWDVLSTRPELGTTTRLKLVARTWWRWRRDPDPEAVFYDVSAVSESSGAAIPDSTPNLERRPDETRLSSR</sequence>
<comment type="caution">
    <text evidence="3">The sequence shown here is derived from an EMBL/GenBank/DDBJ whole genome shotgun (WGS) entry which is preliminary data.</text>
</comment>
<dbReference type="SFLD" id="SFLDG01212">
    <property type="entry name" value="Phytoene_synthase_like"/>
    <property type="match status" value="1"/>
</dbReference>
<dbReference type="PROSITE" id="PS01045">
    <property type="entry name" value="SQUALEN_PHYTOEN_SYN_2"/>
    <property type="match status" value="1"/>
</dbReference>
<organism evidence="3 4">
    <name type="scientific">Halalkalicoccus paucihalophilus</name>
    <dbReference type="NCBI Taxonomy" id="1008153"/>
    <lineage>
        <taxon>Archaea</taxon>
        <taxon>Methanobacteriati</taxon>
        <taxon>Methanobacteriota</taxon>
        <taxon>Stenosarchaea group</taxon>
        <taxon>Halobacteria</taxon>
        <taxon>Halobacteriales</taxon>
        <taxon>Halococcaceae</taxon>
        <taxon>Halalkalicoccus</taxon>
    </lineage>
</organism>